<protein>
    <submittedName>
        <fullName evidence="3">DNA/RNA helicase of DEAD/DEAH box family</fullName>
    </submittedName>
</protein>
<dbReference type="PROSITE" id="PS51194">
    <property type="entry name" value="HELICASE_CTER"/>
    <property type="match status" value="1"/>
</dbReference>
<dbReference type="InterPro" id="IPR001650">
    <property type="entry name" value="Helicase_C-like"/>
</dbReference>
<evidence type="ECO:0000313" key="3">
    <source>
        <dbReference type="EMBL" id="SJM61648.1"/>
    </source>
</evidence>
<organism evidence="3 4">
    <name type="scientific">Agrococcus casei LMG 22410</name>
    <dbReference type="NCBI Taxonomy" id="1255656"/>
    <lineage>
        <taxon>Bacteria</taxon>
        <taxon>Bacillati</taxon>
        <taxon>Actinomycetota</taxon>
        <taxon>Actinomycetes</taxon>
        <taxon>Micrococcales</taxon>
        <taxon>Microbacteriaceae</taxon>
        <taxon>Agrococcus</taxon>
    </lineage>
</organism>
<sequence>MRDTSSDTDFALDIQHGYVSKQVGARKVANPQLILNNDQGSMLRALREELSTASEFTWSVAFVSPRAVALLKQELVDFTARGGKGTIVTSDYLGFNSPGAFRELLGLSRLGIPTRIYRQSDFHPKGYIFRQGELTTAIVGSSNLTERALVTNHEWNIRVTSAWESDLTDQLNTLVDEQVTDSGLLSEQWITAYAENYVAPQSRTVPRPEPTPLETAIGASPAYATFTIQPNRMQVEALRRISELRDSGAKRSLVVSATGTGKTILSALDVRAVQPQRLLFVVHREQIIDKAIDEFMKVLGEPRESFGKLVGGHRELDRKYVFASIQTLSKEETLRGIAPDAFDYMLVDEVHRSGASSYRKVLDHFTPDFLLGMTATPERTDGFNVFELFDYNVPYEIRLNEALDADMLSPFHYYGVTDLEFADGTTTDDFTTVQKLASDERVDHIIRALETYGHRDIAPKGLMFCSGLAEAAELSEALNQRSVDRRRLRTIALGGDSSLVERESAVARLENGELDYILTVDIFNEGVDIPSVNQIVMLRQTASSIVFVQQLGRGLRKSDGKEHLVVIDVIGNYTNNFLIPVALFGDASLNRESVRQKLISAEEVGVIAGLSSVRFDEISRDRVLKSIATTKLDDLRRIRTAMEQMRNRVGKLPALYDFYRFDSADPVILATKAEHYPNLLNKVFKAGLSFSEAESKYLQFLSNEVLPAKRLHDLVLLRLLLAGETLTSDQVAERFEEQEIDSSPASVASAINVLALGFNSTDAELKKYGQGVAVVEPEGSVRLNESFRRSYDTTSAFKTAVDDLIFTGLELIEARYDTDRPFTEGKFYGRKDACRSLLWPKNVQATIYGYKVHRTTQTCPIFVTLHKAEDVSASTAYEDALLDPSTMLWFTRSRRTLQSDEVRAITSNSVDLHVFAKKDDAEGSDFYYLGQAHAVSPEQTTMGDDLSVVKMQLKFEKPLSAAIFDYFQPELT</sequence>
<dbReference type="Pfam" id="PF04851">
    <property type="entry name" value="ResIII"/>
    <property type="match status" value="1"/>
</dbReference>
<dbReference type="RefSeq" id="WP_086991998.1">
    <property type="nucleotide sequence ID" value="NZ_FUHU01000035.1"/>
</dbReference>
<keyword evidence="3" id="KW-0347">Helicase</keyword>
<dbReference type="PROSITE" id="PS51192">
    <property type="entry name" value="HELICASE_ATP_BIND_1"/>
    <property type="match status" value="1"/>
</dbReference>
<keyword evidence="3" id="KW-0547">Nucleotide-binding</keyword>
<keyword evidence="4" id="KW-1185">Reference proteome</keyword>
<dbReference type="SUPFAM" id="SSF52540">
    <property type="entry name" value="P-loop containing nucleoside triphosphate hydrolases"/>
    <property type="match status" value="1"/>
</dbReference>
<dbReference type="InterPro" id="IPR027417">
    <property type="entry name" value="P-loop_NTPase"/>
</dbReference>
<dbReference type="EMBL" id="FUHU01000035">
    <property type="protein sequence ID" value="SJM61648.1"/>
    <property type="molecule type" value="Genomic_DNA"/>
</dbReference>
<dbReference type="GO" id="GO:0004386">
    <property type="term" value="F:helicase activity"/>
    <property type="evidence" value="ECO:0007669"/>
    <property type="project" value="UniProtKB-KW"/>
</dbReference>
<keyword evidence="3" id="KW-0067">ATP-binding</keyword>
<dbReference type="InterPro" id="IPR050742">
    <property type="entry name" value="Helicase_Restrict-Modif_Enz"/>
</dbReference>
<evidence type="ECO:0000259" key="1">
    <source>
        <dbReference type="PROSITE" id="PS51192"/>
    </source>
</evidence>
<gene>
    <name evidence="3" type="ORF">CZ674_07870</name>
</gene>
<dbReference type="GO" id="GO:0016787">
    <property type="term" value="F:hydrolase activity"/>
    <property type="evidence" value="ECO:0007669"/>
    <property type="project" value="InterPro"/>
</dbReference>
<dbReference type="InterPro" id="IPR058403">
    <property type="entry name" value="DUF8090"/>
</dbReference>
<dbReference type="SMART" id="SM00487">
    <property type="entry name" value="DEXDc"/>
    <property type="match status" value="1"/>
</dbReference>
<evidence type="ECO:0000313" key="4">
    <source>
        <dbReference type="Proteomes" id="UP000195787"/>
    </source>
</evidence>
<dbReference type="InterPro" id="IPR021835">
    <property type="entry name" value="DUF3427"/>
</dbReference>
<evidence type="ECO:0000259" key="2">
    <source>
        <dbReference type="PROSITE" id="PS51194"/>
    </source>
</evidence>
<dbReference type="CDD" id="cd18799">
    <property type="entry name" value="SF2_C_EcoAI-like"/>
    <property type="match status" value="1"/>
</dbReference>
<dbReference type="InterPro" id="IPR025202">
    <property type="entry name" value="PLD-like_dom"/>
</dbReference>
<dbReference type="GO" id="GO:0003677">
    <property type="term" value="F:DNA binding"/>
    <property type="evidence" value="ECO:0007669"/>
    <property type="project" value="InterPro"/>
</dbReference>
<dbReference type="GO" id="GO:0005829">
    <property type="term" value="C:cytosol"/>
    <property type="evidence" value="ECO:0007669"/>
    <property type="project" value="TreeGrafter"/>
</dbReference>
<dbReference type="GO" id="GO:0005524">
    <property type="term" value="F:ATP binding"/>
    <property type="evidence" value="ECO:0007669"/>
    <property type="project" value="InterPro"/>
</dbReference>
<reference evidence="3 4" key="1">
    <citation type="submission" date="2017-02" db="EMBL/GenBank/DDBJ databases">
        <authorList>
            <person name="Peterson S.W."/>
        </authorList>
    </citation>
    <scope>NUCLEOTIDE SEQUENCE [LARGE SCALE GENOMIC DNA]</scope>
    <source>
        <strain evidence="3 4">LMG 22410</strain>
    </source>
</reference>
<feature type="domain" description="Helicase ATP-binding" evidence="1">
    <location>
        <begin position="243"/>
        <end position="395"/>
    </location>
</feature>
<dbReference type="SUPFAM" id="SSF56024">
    <property type="entry name" value="Phospholipase D/nuclease"/>
    <property type="match status" value="1"/>
</dbReference>
<dbReference type="InterPro" id="IPR014001">
    <property type="entry name" value="Helicase_ATP-bd"/>
</dbReference>
<dbReference type="Pfam" id="PF26350">
    <property type="entry name" value="DUF8090"/>
    <property type="match status" value="1"/>
</dbReference>
<dbReference type="GeneID" id="303173130"/>
<dbReference type="Pfam" id="PF00271">
    <property type="entry name" value="Helicase_C"/>
    <property type="match status" value="1"/>
</dbReference>
<dbReference type="CDD" id="cd09204">
    <property type="entry name" value="PLDc_N_DEXD_b2"/>
    <property type="match status" value="1"/>
</dbReference>
<dbReference type="Gene3D" id="3.40.50.300">
    <property type="entry name" value="P-loop containing nucleotide triphosphate hydrolases"/>
    <property type="match status" value="2"/>
</dbReference>
<dbReference type="InterPro" id="IPR006935">
    <property type="entry name" value="Helicase/UvrB_N"/>
</dbReference>
<dbReference type="Pfam" id="PF13091">
    <property type="entry name" value="PLDc_2"/>
    <property type="match status" value="1"/>
</dbReference>
<dbReference type="PANTHER" id="PTHR47396:SF1">
    <property type="entry name" value="ATP-DEPENDENT HELICASE IRC3-RELATED"/>
    <property type="match status" value="1"/>
</dbReference>
<dbReference type="PANTHER" id="PTHR47396">
    <property type="entry name" value="TYPE I RESTRICTION ENZYME ECOKI R PROTEIN"/>
    <property type="match status" value="1"/>
</dbReference>
<dbReference type="Pfam" id="PF11907">
    <property type="entry name" value="DUF3427"/>
    <property type="match status" value="1"/>
</dbReference>
<proteinExistence type="predicted"/>
<dbReference type="AlphaFoldDB" id="A0A1R4G0G5"/>
<keyword evidence="3" id="KW-0378">Hydrolase</keyword>
<accession>A0A1R4G0G5</accession>
<dbReference type="OrthoDB" id="9776021at2"/>
<dbReference type="Proteomes" id="UP000195787">
    <property type="component" value="Unassembled WGS sequence"/>
</dbReference>
<name>A0A1R4G0G5_9MICO</name>
<dbReference type="Gene3D" id="3.30.870.10">
    <property type="entry name" value="Endonuclease Chain A"/>
    <property type="match status" value="1"/>
</dbReference>
<dbReference type="SMART" id="SM00490">
    <property type="entry name" value="HELICc"/>
    <property type="match status" value="1"/>
</dbReference>
<dbReference type="CDD" id="cd18032">
    <property type="entry name" value="DEXHc_RE_I_III_res"/>
    <property type="match status" value="1"/>
</dbReference>
<feature type="domain" description="Helicase C-terminal" evidence="2">
    <location>
        <begin position="441"/>
        <end position="602"/>
    </location>
</feature>